<proteinExistence type="predicted"/>
<dbReference type="CDD" id="cd07377">
    <property type="entry name" value="WHTH_GntR"/>
    <property type="match status" value="1"/>
</dbReference>
<keyword evidence="7" id="KW-1185">Reference proteome</keyword>
<dbReference type="PANTHER" id="PTHR46577">
    <property type="entry name" value="HTH-TYPE TRANSCRIPTIONAL REGULATORY PROTEIN GABR"/>
    <property type="match status" value="1"/>
</dbReference>
<reference evidence="6 7" key="2">
    <citation type="submission" date="2019-08" db="EMBL/GenBank/DDBJ databases">
        <title>Amycolatopsis acidicola sp. nov., isolated from peat swamp forest soil.</title>
        <authorList>
            <person name="Srisuk N."/>
        </authorList>
    </citation>
    <scope>NUCLEOTIDE SEQUENCE [LARGE SCALE GENOMIC DNA]</scope>
    <source>
        <strain evidence="6 7">TBRC 6029</strain>
    </source>
</reference>
<dbReference type="PRINTS" id="PR00035">
    <property type="entry name" value="HTHGNTR"/>
</dbReference>
<gene>
    <name evidence="6" type="ORF">FNH05_28385</name>
</gene>
<dbReference type="RefSeq" id="WP_144591913.1">
    <property type="nucleotide sequence ID" value="NZ_VJWX01000392.1"/>
</dbReference>
<evidence type="ECO:0000256" key="3">
    <source>
        <dbReference type="ARBA" id="ARBA00023125"/>
    </source>
</evidence>
<evidence type="ECO:0000259" key="5">
    <source>
        <dbReference type="PROSITE" id="PS50949"/>
    </source>
</evidence>
<dbReference type="OrthoDB" id="5415143at2"/>
<evidence type="ECO:0000313" key="7">
    <source>
        <dbReference type="Proteomes" id="UP000320011"/>
    </source>
</evidence>
<organism evidence="6 7">
    <name type="scientific">Amycolatopsis rhizosphaerae</name>
    <dbReference type="NCBI Taxonomy" id="2053003"/>
    <lineage>
        <taxon>Bacteria</taxon>
        <taxon>Bacillati</taxon>
        <taxon>Actinomycetota</taxon>
        <taxon>Actinomycetes</taxon>
        <taxon>Pseudonocardiales</taxon>
        <taxon>Pseudonocardiaceae</taxon>
        <taxon>Amycolatopsis</taxon>
    </lineage>
</organism>
<name>A0A558B4B7_9PSEU</name>
<feature type="non-terminal residue" evidence="6">
    <location>
        <position position="81"/>
    </location>
</feature>
<dbReference type="Pfam" id="PF00392">
    <property type="entry name" value="GntR"/>
    <property type="match status" value="1"/>
</dbReference>
<dbReference type="Proteomes" id="UP000320011">
    <property type="component" value="Unassembled WGS sequence"/>
</dbReference>
<dbReference type="EMBL" id="VJWX01000392">
    <property type="protein sequence ID" value="TVT31351.1"/>
    <property type="molecule type" value="Genomic_DNA"/>
</dbReference>
<keyword evidence="2" id="KW-0805">Transcription regulation</keyword>
<sequence>MDIHIDLEAGRGLRDEIYRQLRAAILDERLRPGEALPPTRELAQRLSVSRNTVCAAYDRLSAEGFLTTKTGAGTFVRRGSA</sequence>
<keyword evidence="4" id="KW-0804">Transcription</keyword>
<evidence type="ECO:0000256" key="1">
    <source>
        <dbReference type="ARBA" id="ARBA00022898"/>
    </source>
</evidence>
<keyword evidence="1" id="KW-0663">Pyridoxal phosphate</keyword>
<feature type="domain" description="HTH gntR-type" evidence="5">
    <location>
        <begin position="11"/>
        <end position="79"/>
    </location>
</feature>
<dbReference type="InterPro" id="IPR036390">
    <property type="entry name" value="WH_DNA-bd_sf"/>
</dbReference>
<dbReference type="PROSITE" id="PS50949">
    <property type="entry name" value="HTH_GNTR"/>
    <property type="match status" value="1"/>
</dbReference>
<reference evidence="6 7" key="1">
    <citation type="submission" date="2019-07" db="EMBL/GenBank/DDBJ databases">
        <authorList>
            <person name="Duangmal K."/>
            <person name="Teo W.F.A."/>
        </authorList>
    </citation>
    <scope>NUCLEOTIDE SEQUENCE [LARGE SCALE GENOMIC DNA]</scope>
    <source>
        <strain evidence="6 7">TBRC 6029</strain>
    </source>
</reference>
<accession>A0A558B4B7</accession>
<dbReference type="InterPro" id="IPR036388">
    <property type="entry name" value="WH-like_DNA-bd_sf"/>
</dbReference>
<evidence type="ECO:0000256" key="4">
    <source>
        <dbReference type="ARBA" id="ARBA00023163"/>
    </source>
</evidence>
<dbReference type="Gene3D" id="1.10.10.10">
    <property type="entry name" value="Winged helix-like DNA-binding domain superfamily/Winged helix DNA-binding domain"/>
    <property type="match status" value="1"/>
</dbReference>
<dbReference type="GO" id="GO:0003700">
    <property type="term" value="F:DNA-binding transcription factor activity"/>
    <property type="evidence" value="ECO:0007669"/>
    <property type="project" value="InterPro"/>
</dbReference>
<dbReference type="GO" id="GO:0003677">
    <property type="term" value="F:DNA binding"/>
    <property type="evidence" value="ECO:0007669"/>
    <property type="project" value="UniProtKB-KW"/>
</dbReference>
<dbReference type="InterPro" id="IPR000524">
    <property type="entry name" value="Tscrpt_reg_HTH_GntR"/>
</dbReference>
<keyword evidence="3" id="KW-0238">DNA-binding</keyword>
<comment type="caution">
    <text evidence="6">The sequence shown here is derived from an EMBL/GenBank/DDBJ whole genome shotgun (WGS) entry which is preliminary data.</text>
</comment>
<dbReference type="PANTHER" id="PTHR46577:SF1">
    <property type="entry name" value="HTH-TYPE TRANSCRIPTIONAL REGULATORY PROTEIN GABR"/>
    <property type="match status" value="1"/>
</dbReference>
<dbReference type="AlphaFoldDB" id="A0A558B4B7"/>
<dbReference type="InterPro" id="IPR051446">
    <property type="entry name" value="HTH_trans_reg/aminotransferase"/>
</dbReference>
<evidence type="ECO:0000256" key="2">
    <source>
        <dbReference type="ARBA" id="ARBA00023015"/>
    </source>
</evidence>
<evidence type="ECO:0000313" key="6">
    <source>
        <dbReference type="EMBL" id="TVT31351.1"/>
    </source>
</evidence>
<protein>
    <submittedName>
        <fullName evidence="6">Winged helix-turn-helix transcriptional regulator</fullName>
    </submittedName>
</protein>
<dbReference type="SUPFAM" id="SSF46785">
    <property type="entry name" value="Winged helix' DNA-binding domain"/>
    <property type="match status" value="1"/>
</dbReference>
<dbReference type="SMART" id="SM00345">
    <property type="entry name" value="HTH_GNTR"/>
    <property type="match status" value="1"/>
</dbReference>